<name>A0ABW0ZSP4_9ACTN</name>
<comment type="caution">
    <text evidence="5">The sequence shown here is derived from an EMBL/GenBank/DDBJ whole genome shotgun (WGS) entry which is preliminary data.</text>
</comment>
<dbReference type="PANTHER" id="PTHR34069:SF2">
    <property type="entry name" value="BETA-KETOACYL-[ACYL-CARRIER-PROTEIN] SYNTHASE III"/>
    <property type="match status" value="1"/>
</dbReference>
<keyword evidence="2" id="KW-0012">Acyltransferase</keyword>
<evidence type="ECO:0000313" key="5">
    <source>
        <dbReference type="EMBL" id="MFC5744428.1"/>
    </source>
</evidence>
<accession>A0ABW0ZSP4</accession>
<dbReference type="Proteomes" id="UP001596074">
    <property type="component" value="Unassembled WGS sequence"/>
</dbReference>
<dbReference type="RefSeq" id="WP_378279576.1">
    <property type="nucleotide sequence ID" value="NZ_JBHSON010000002.1"/>
</dbReference>
<feature type="domain" description="Beta-ketoacyl-[acyl-carrier-protein] synthase III C-terminal" evidence="4">
    <location>
        <begin position="244"/>
        <end position="334"/>
    </location>
</feature>
<reference evidence="6" key="1">
    <citation type="journal article" date="2019" name="Int. J. Syst. Evol. Microbiol.">
        <title>The Global Catalogue of Microorganisms (GCM) 10K type strain sequencing project: providing services to taxonomists for standard genome sequencing and annotation.</title>
        <authorList>
            <consortium name="The Broad Institute Genomics Platform"/>
            <consortium name="The Broad Institute Genome Sequencing Center for Infectious Disease"/>
            <person name="Wu L."/>
            <person name="Ma J."/>
        </authorList>
    </citation>
    <scope>NUCLEOTIDE SEQUENCE [LARGE SCALE GENOMIC DNA]</scope>
    <source>
        <strain evidence="6">KCTC 42087</strain>
    </source>
</reference>
<evidence type="ECO:0000256" key="2">
    <source>
        <dbReference type="ARBA" id="ARBA00023315"/>
    </source>
</evidence>
<dbReference type="InterPro" id="IPR016039">
    <property type="entry name" value="Thiolase-like"/>
</dbReference>
<dbReference type="Pfam" id="PF08541">
    <property type="entry name" value="ACP_syn_III_C"/>
    <property type="match status" value="1"/>
</dbReference>
<evidence type="ECO:0000259" key="3">
    <source>
        <dbReference type="Pfam" id="PF00108"/>
    </source>
</evidence>
<dbReference type="Pfam" id="PF00108">
    <property type="entry name" value="Thiolase_N"/>
    <property type="match status" value="1"/>
</dbReference>
<dbReference type="InterPro" id="IPR020616">
    <property type="entry name" value="Thiolase_N"/>
</dbReference>
<proteinExistence type="predicted"/>
<evidence type="ECO:0000259" key="4">
    <source>
        <dbReference type="Pfam" id="PF08541"/>
    </source>
</evidence>
<keyword evidence="1" id="KW-0808">Transferase</keyword>
<dbReference type="CDD" id="cd00827">
    <property type="entry name" value="init_cond_enzymes"/>
    <property type="match status" value="1"/>
</dbReference>
<feature type="domain" description="Thiolase N-terminal" evidence="3">
    <location>
        <begin position="37"/>
        <end position="137"/>
    </location>
</feature>
<dbReference type="SUPFAM" id="SSF53901">
    <property type="entry name" value="Thiolase-like"/>
    <property type="match status" value="1"/>
</dbReference>
<sequence length="345" mass="36871">MRFDDLHVAAAASRLPERMTLDEADRAGLCDARALWRTDIAAVRVSRTEPAPDMAAQAARAAVRRAGCRPDEIDLLLHASTYYQGHDMWPAASYVQRVAVGNRCPAIEIGQMSNGGMAAMDLAANHLMADPARSHVLVTTGDRFCPPGYDRWRSDPGTVCGDGGAAAVLSRRPGFARVRSLVTVSDPELERMSRGDDPSGDAPFGVRRTVDLEAGRKALVAEVGLDEVLGRIDAGQRETFERALAEAGAELADIDWFVLPSLGLGRLRAHFLDPFGIDPERTTWSLGREIGHLGAGDQIALLGLLADSGALRPGQRCLVAGVGQGFSWSAAVLDMLRAPAAGREV</sequence>
<protein>
    <submittedName>
        <fullName evidence="5">Ketoacyl-ACP synthase III family protein</fullName>
    </submittedName>
</protein>
<dbReference type="EMBL" id="JBHSON010000002">
    <property type="protein sequence ID" value="MFC5744428.1"/>
    <property type="molecule type" value="Genomic_DNA"/>
</dbReference>
<organism evidence="5 6">
    <name type="scientific">Actinomadura rugatobispora</name>
    <dbReference type="NCBI Taxonomy" id="1994"/>
    <lineage>
        <taxon>Bacteria</taxon>
        <taxon>Bacillati</taxon>
        <taxon>Actinomycetota</taxon>
        <taxon>Actinomycetes</taxon>
        <taxon>Streptosporangiales</taxon>
        <taxon>Thermomonosporaceae</taxon>
        <taxon>Actinomadura</taxon>
    </lineage>
</organism>
<dbReference type="Gene3D" id="3.40.47.10">
    <property type="match status" value="2"/>
</dbReference>
<dbReference type="PANTHER" id="PTHR34069">
    <property type="entry name" value="3-OXOACYL-[ACYL-CARRIER-PROTEIN] SYNTHASE 3"/>
    <property type="match status" value="1"/>
</dbReference>
<evidence type="ECO:0000313" key="6">
    <source>
        <dbReference type="Proteomes" id="UP001596074"/>
    </source>
</evidence>
<gene>
    <name evidence="5" type="ORF">ACFPZN_02240</name>
</gene>
<evidence type="ECO:0000256" key="1">
    <source>
        <dbReference type="ARBA" id="ARBA00022679"/>
    </source>
</evidence>
<keyword evidence="6" id="KW-1185">Reference proteome</keyword>
<dbReference type="InterPro" id="IPR013747">
    <property type="entry name" value="ACP_syn_III_C"/>
</dbReference>